<name>A0A1Q9BSK0_SYMMI</name>
<dbReference type="Proteomes" id="UP000186817">
    <property type="component" value="Unassembled WGS sequence"/>
</dbReference>
<comment type="caution">
    <text evidence="1">The sequence shown here is derived from an EMBL/GenBank/DDBJ whole genome shotgun (WGS) entry which is preliminary data.</text>
</comment>
<sequence>DGKADPAYFKAKALPAIEVVAGKSMEKVKPLVHDVLNEL</sequence>
<evidence type="ECO:0000313" key="1">
    <source>
        <dbReference type="EMBL" id="OLP73632.1"/>
    </source>
</evidence>
<accession>A0A1Q9BSK0</accession>
<gene>
    <name evidence="1" type="ORF">AK812_SmicGene47073</name>
</gene>
<reference evidence="1 2" key="1">
    <citation type="submission" date="2016-02" db="EMBL/GenBank/DDBJ databases">
        <title>Genome analysis of coral dinoflagellate symbionts highlights evolutionary adaptations to a symbiotic lifestyle.</title>
        <authorList>
            <person name="Aranda M."/>
            <person name="Li Y."/>
            <person name="Liew Y.J."/>
            <person name="Baumgarten S."/>
            <person name="Simakov O."/>
            <person name="Wilson M."/>
            <person name="Piel J."/>
            <person name="Ashoor H."/>
            <person name="Bougouffa S."/>
            <person name="Bajic V.B."/>
            <person name="Ryu T."/>
            <person name="Ravasi T."/>
            <person name="Bayer T."/>
            <person name="Micklem G."/>
            <person name="Kim H."/>
            <person name="Bhak J."/>
            <person name="Lajeunesse T.C."/>
            <person name="Voolstra C.R."/>
        </authorList>
    </citation>
    <scope>NUCLEOTIDE SEQUENCE [LARGE SCALE GENOMIC DNA]</scope>
    <source>
        <strain evidence="1 2">CCMP2467</strain>
    </source>
</reference>
<organism evidence="1 2">
    <name type="scientific">Symbiodinium microadriaticum</name>
    <name type="common">Dinoflagellate</name>
    <name type="synonym">Zooxanthella microadriatica</name>
    <dbReference type="NCBI Taxonomy" id="2951"/>
    <lineage>
        <taxon>Eukaryota</taxon>
        <taxon>Sar</taxon>
        <taxon>Alveolata</taxon>
        <taxon>Dinophyceae</taxon>
        <taxon>Suessiales</taxon>
        <taxon>Symbiodiniaceae</taxon>
        <taxon>Symbiodinium</taxon>
    </lineage>
</organism>
<feature type="non-terminal residue" evidence="1">
    <location>
        <position position="39"/>
    </location>
</feature>
<dbReference type="AlphaFoldDB" id="A0A1Q9BSK0"/>
<keyword evidence="2" id="KW-1185">Reference proteome</keyword>
<dbReference type="EMBL" id="LSRX01005081">
    <property type="protein sequence ID" value="OLP73632.1"/>
    <property type="molecule type" value="Genomic_DNA"/>
</dbReference>
<proteinExistence type="predicted"/>
<evidence type="ECO:0000313" key="2">
    <source>
        <dbReference type="Proteomes" id="UP000186817"/>
    </source>
</evidence>
<feature type="non-terminal residue" evidence="1">
    <location>
        <position position="1"/>
    </location>
</feature>
<protein>
    <submittedName>
        <fullName evidence="1">Uncharacterized protein</fullName>
    </submittedName>
</protein>
<dbReference type="OrthoDB" id="429726at2759"/>